<dbReference type="PANTHER" id="PTHR47074:SF48">
    <property type="entry name" value="POLYNUCLEOTIDYL TRANSFERASE, RIBONUCLEASE H-LIKE SUPERFAMILY PROTEIN"/>
    <property type="match status" value="1"/>
</dbReference>
<dbReference type="GO" id="GO:0004523">
    <property type="term" value="F:RNA-DNA hybrid ribonuclease activity"/>
    <property type="evidence" value="ECO:0007669"/>
    <property type="project" value="InterPro"/>
</dbReference>
<dbReference type="EMBL" id="LIHL02000003">
    <property type="protein sequence ID" value="KAF5475450.1"/>
    <property type="molecule type" value="Genomic_DNA"/>
</dbReference>
<sequence>EKPYCPICYLEEESAIHAFWNCPAAQDVWHQCSKKLQKCSSPKPTIKNLITEREDLGGKNLVEEFAVVARRVWMRRNHFIFQQEFRCPNSMVKLAKETLNELNSSPINESVQQTSVQHRNSSWTPPPENIYKINWDAAVDRSQCKIGIGIIIRDWNGRVVVTLRKFRPLFPDPLLAEAMEASCLGLQLGIKRIILEGDSKIVISTINNREENWSATGMLIEDVKIQLNSYEEWSASHVRREGNQAAHKLAKDALLHSISSVDMGFIPNCIHDCN</sequence>
<dbReference type="InterPro" id="IPR044730">
    <property type="entry name" value="RNase_H-like_dom_plant"/>
</dbReference>
<accession>A0A834D2Z6</accession>
<dbReference type="Pfam" id="PF13456">
    <property type="entry name" value="RVT_3"/>
    <property type="match status" value="1"/>
</dbReference>
<dbReference type="Gramene" id="Jr03_17620_p1">
    <property type="protein sequence ID" value="cds.Jr03_17620_p1"/>
    <property type="gene ID" value="Jr03_17620"/>
</dbReference>
<dbReference type="InterPro" id="IPR012337">
    <property type="entry name" value="RNaseH-like_sf"/>
</dbReference>
<dbReference type="AlphaFoldDB" id="A0A834D2Z6"/>
<dbReference type="GO" id="GO:0003676">
    <property type="term" value="F:nucleic acid binding"/>
    <property type="evidence" value="ECO:0007669"/>
    <property type="project" value="InterPro"/>
</dbReference>
<protein>
    <recommendedName>
        <fullName evidence="1">RNase H type-1 domain-containing protein</fullName>
    </recommendedName>
</protein>
<evidence type="ECO:0000313" key="3">
    <source>
        <dbReference type="Proteomes" id="UP000619265"/>
    </source>
</evidence>
<proteinExistence type="predicted"/>
<dbReference type="SUPFAM" id="SSF53098">
    <property type="entry name" value="Ribonuclease H-like"/>
    <property type="match status" value="1"/>
</dbReference>
<dbReference type="Proteomes" id="UP000619265">
    <property type="component" value="Unassembled WGS sequence"/>
</dbReference>
<dbReference type="InterPro" id="IPR036397">
    <property type="entry name" value="RNaseH_sf"/>
</dbReference>
<evidence type="ECO:0000259" key="1">
    <source>
        <dbReference type="Pfam" id="PF13456"/>
    </source>
</evidence>
<dbReference type="CDD" id="cd06222">
    <property type="entry name" value="RNase_H_like"/>
    <property type="match status" value="1"/>
</dbReference>
<evidence type="ECO:0000313" key="2">
    <source>
        <dbReference type="EMBL" id="KAF5475450.1"/>
    </source>
</evidence>
<dbReference type="InterPro" id="IPR052929">
    <property type="entry name" value="RNase_H-like_EbsB-rel"/>
</dbReference>
<comment type="caution">
    <text evidence="2">The sequence shown here is derived from an EMBL/GenBank/DDBJ whole genome shotgun (WGS) entry which is preliminary data.</text>
</comment>
<organism evidence="2 3">
    <name type="scientific">Juglans regia</name>
    <name type="common">English walnut</name>
    <dbReference type="NCBI Taxonomy" id="51240"/>
    <lineage>
        <taxon>Eukaryota</taxon>
        <taxon>Viridiplantae</taxon>
        <taxon>Streptophyta</taxon>
        <taxon>Embryophyta</taxon>
        <taxon>Tracheophyta</taxon>
        <taxon>Spermatophyta</taxon>
        <taxon>Magnoliopsida</taxon>
        <taxon>eudicotyledons</taxon>
        <taxon>Gunneridae</taxon>
        <taxon>Pentapetalae</taxon>
        <taxon>rosids</taxon>
        <taxon>fabids</taxon>
        <taxon>Fagales</taxon>
        <taxon>Juglandaceae</taxon>
        <taxon>Juglans</taxon>
    </lineage>
</organism>
<reference evidence="2" key="2">
    <citation type="submission" date="2020-03" db="EMBL/GenBank/DDBJ databases">
        <title>Walnut 2.0.</title>
        <authorList>
            <person name="Marrano A."/>
            <person name="Britton M."/>
            <person name="Zimin A.V."/>
            <person name="Zaini P.A."/>
            <person name="Workman R."/>
            <person name="Puiu D."/>
            <person name="Bianco L."/>
            <person name="Allen B.J."/>
            <person name="Troggio M."/>
            <person name="Leslie C.A."/>
            <person name="Timp W."/>
            <person name="Dendekar A."/>
            <person name="Salzberg S.L."/>
            <person name="Neale D.B."/>
        </authorList>
    </citation>
    <scope>NUCLEOTIDE SEQUENCE</scope>
    <source>
        <tissue evidence="2">Leaves</tissue>
    </source>
</reference>
<name>A0A834D2Z6_JUGRE</name>
<dbReference type="PANTHER" id="PTHR47074">
    <property type="entry name" value="BNAC02G40300D PROTEIN"/>
    <property type="match status" value="1"/>
</dbReference>
<gene>
    <name evidence="2" type="ORF">F2P56_007254</name>
</gene>
<feature type="non-terminal residue" evidence="2">
    <location>
        <position position="1"/>
    </location>
</feature>
<dbReference type="Gene3D" id="3.30.420.10">
    <property type="entry name" value="Ribonuclease H-like superfamily/Ribonuclease H"/>
    <property type="match status" value="1"/>
</dbReference>
<feature type="domain" description="RNase H type-1" evidence="1">
    <location>
        <begin position="134"/>
        <end position="253"/>
    </location>
</feature>
<reference evidence="2" key="1">
    <citation type="submission" date="2015-10" db="EMBL/GenBank/DDBJ databases">
        <authorList>
            <person name="Martinez-Garcia P.J."/>
            <person name="Crepeau M.W."/>
            <person name="Puiu D."/>
            <person name="Gonzalez-Ibeas D."/>
            <person name="Whalen J."/>
            <person name="Stevens K."/>
            <person name="Paul R."/>
            <person name="Butterfield T."/>
            <person name="Britton M."/>
            <person name="Reagan R."/>
            <person name="Chakraborty S."/>
            <person name="Walawage S.L."/>
            <person name="Vasquez-Gross H.A."/>
            <person name="Cardeno C."/>
            <person name="Famula R."/>
            <person name="Pratt K."/>
            <person name="Kuruganti S."/>
            <person name="Aradhya M.K."/>
            <person name="Leslie C.A."/>
            <person name="Dandekar A.M."/>
            <person name="Salzberg S.L."/>
            <person name="Wegrzyn J.L."/>
            <person name="Langley C.H."/>
            <person name="Neale D.B."/>
        </authorList>
    </citation>
    <scope>NUCLEOTIDE SEQUENCE</scope>
    <source>
        <tissue evidence="2">Leaves</tissue>
    </source>
</reference>
<dbReference type="InterPro" id="IPR002156">
    <property type="entry name" value="RNaseH_domain"/>
</dbReference>